<accession>A0AAW0CL15</accession>
<reference evidence="2 3" key="1">
    <citation type="submission" date="2024-01" db="EMBL/GenBank/DDBJ databases">
        <title>A draft genome for a cacao thread blight-causing isolate of Paramarasmius palmivorus.</title>
        <authorList>
            <person name="Baruah I.K."/>
            <person name="Bukari Y."/>
            <person name="Amoako-Attah I."/>
            <person name="Meinhardt L.W."/>
            <person name="Bailey B.A."/>
            <person name="Cohen S.P."/>
        </authorList>
    </citation>
    <scope>NUCLEOTIDE SEQUENCE [LARGE SCALE GENOMIC DNA]</scope>
    <source>
        <strain evidence="2 3">GH-12</strain>
    </source>
</reference>
<dbReference type="Proteomes" id="UP001383192">
    <property type="component" value="Unassembled WGS sequence"/>
</dbReference>
<feature type="region of interest" description="Disordered" evidence="1">
    <location>
        <begin position="40"/>
        <end position="69"/>
    </location>
</feature>
<evidence type="ECO:0000313" key="2">
    <source>
        <dbReference type="EMBL" id="KAK7040394.1"/>
    </source>
</evidence>
<protein>
    <submittedName>
        <fullName evidence="2">Uncharacterized protein</fullName>
    </submittedName>
</protein>
<sequence>MHFASTNNATPVTEQTDVCLSPRTLRRMPAMLHLNVLNAQQNEEEDNSGTEGPCGQNEREDCPLSEMSDAMDTDSERASVCSTCYYHSNGSDMSISSVSTGDPRYAYTRAATYEACGGEKLDDYGYRDEDRPTTRFGFAKKTSYCDGSCYSRKTSMISLKTMSSMSSLGEPDYMGEAMDVVQE</sequence>
<dbReference type="EMBL" id="JAYKXP010000037">
    <property type="protein sequence ID" value="KAK7040394.1"/>
    <property type="molecule type" value="Genomic_DNA"/>
</dbReference>
<comment type="caution">
    <text evidence="2">The sequence shown here is derived from an EMBL/GenBank/DDBJ whole genome shotgun (WGS) entry which is preliminary data.</text>
</comment>
<gene>
    <name evidence="2" type="ORF">VNI00_009871</name>
</gene>
<keyword evidence="3" id="KW-1185">Reference proteome</keyword>
<evidence type="ECO:0000256" key="1">
    <source>
        <dbReference type="SAM" id="MobiDB-lite"/>
    </source>
</evidence>
<name>A0AAW0CL15_9AGAR</name>
<evidence type="ECO:0000313" key="3">
    <source>
        <dbReference type="Proteomes" id="UP001383192"/>
    </source>
</evidence>
<proteinExistence type="predicted"/>
<organism evidence="2 3">
    <name type="scientific">Paramarasmius palmivorus</name>
    <dbReference type="NCBI Taxonomy" id="297713"/>
    <lineage>
        <taxon>Eukaryota</taxon>
        <taxon>Fungi</taxon>
        <taxon>Dikarya</taxon>
        <taxon>Basidiomycota</taxon>
        <taxon>Agaricomycotina</taxon>
        <taxon>Agaricomycetes</taxon>
        <taxon>Agaricomycetidae</taxon>
        <taxon>Agaricales</taxon>
        <taxon>Marasmiineae</taxon>
        <taxon>Marasmiaceae</taxon>
        <taxon>Paramarasmius</taxon>
    </lineage>
</organism>
<dbReference type="AlphaFoldDB" id="A0AAW0CL15"/>